<evidence type="ECO:0000313" key="1">
    <source>
        <dbReference type="EMBL" id="OPJ63778.1"/>
    </source>
</evidence>
<dbReference type="InterPro" id="IPR010106">
    <property type="entry name" value="RpnA"/>
</dbReference>
<protein>
    <submittedName>
        <fullName evidence="1">PD-(D/E)XK nuclease family transposase</fullName>
    </submittedName>
</protein>
<dbReference type="PANTHER" id="PTHR41317">
    <property type="entry name" value="PD-(D_E)XK NUCLEASE FAMILY TRANSPOSASE"/>
    <property type="match status" value="1"/>
</dbReference>
<dbReference type="EMBL" id="MZGV01000007">
    <property type="protein sequence ID" value="OPJ63778.1"/>
    <property type="molecule type" value="Genomic_DNA"/>
</dbReference>
<dbReference type="Proteomes" id="UP000190080">
    <property type="component" value="Unassembled WGS sequence"/>
</dbReference>
<dbReference type="Pfam" id="PF12784">
    <property type="entry name" value="PDDEXK_2"/>
    <property type="match status" value="1"/>
</dbReference>
<keyword evidence="2" id="KW-1185">Reference proteome</keyword>
<gene>
    <name evidence="1" type="ORF">CLORY_09620</name>
</gene>
<evidence type="ECO:0000313" key="2">
    <source>
        <dbReference type="Proteomes" id="UP000190080"/>
    </source>
</evidence>
<sequence length="340" mass="39574">MIIQNGRSLHSQYIHEVEFLMQRIKIVSVNDGKRIYYDMTTDYRDLDKFNIEDDFIMSPKVDFVFKLIFGDEKNKDILIAFLSAVLRVSTEEFQGIKLINTELLREFREDKKGILDVRVETKHGKQIDIEIQILPTAFMPERTLFYWSKMYNSQIIPGDTYDKLKKCITINVVDFECVPVDKVHTTYHITEDETGYKLTDVLEVHFLELPKLKRLDSIKDSADPILDWLQFINSESKEGMIMLAEKNENIKTAYEVLQRVSKDKEARMAYEARQAEIMDQLTREKTAKQAGIEEGREEGREEGVKDVAKNLILIGLDMLTVMKATGLTEEDIKSIKDELH</sequence>
<dbReference type="NCBIfam" id="TIGR01784">
    <property type="entry name" value="T_den_put_tspse"/>
    <property type="match status" value="1"/>
</dbReference>
<dbReference type="PANTHER" id="PTHR41317:SF1">
    <property type="entry name" value="PD-(D_E)XK NUCLEASE FAMILY TRANSPOSASE"/>
    <property type="match status" value="1"/>
</dbReference>
<dbReference type="STRING" id="1450648.CLORY_09620"/>
<reference evidence="1 2" key="1">
    <citation type="submission" date="2017-03" db="EMBL/GenBank/DDBJ databases">
        <title>Genome sequence of Clostridium oryzae DSM 28571.</title>
        <authorList>
            <person name="Poehlein A."/>
            <person name="Daniel R."/>
        </authorList>
    </citation>
    <scope>NUCLEOTIDE SEQUENCE [LARGE SCALE GENOMIC DNA]</scope>
    <source>
        <strain evidence="1 2">DSM 28571</strain>
    </source>
</reference>
<name>A0A1V4IUP8_9CLOT</name>
<organism evidence="1 2">
    <name type="scientific">Clostridium oryzae</name>
    <dbReference type="NCBI Taxonomy" id="1450648"/>
    <lineage>
        <taxon>Bacteria</taxon>
        <taxon>Bacillati</taxon>
        <taxon>Bacillota</taxon>
        <taxon>Clostridia</taxon>
        <taxon>Eubacteriales</taxon>
        <taxon>Clostridiaceae</taxon>
        <taxon>Clostridium</taxon>
    </lineage>
</organism>
<comment type="caution">
    <text evidence="1">The sequence shown here is derived from an EMBL/GenBank/DDBJ whole genome shotgun (WGS) entry which is preliminary data.</text>
</comment>
<dbReference type="AlphaFoldDB" id="A0A1V4IUP8"/>
<accession>A0A1V4IUP8</accession>
<proteinExistence type="predicted"/>